<dbReference type="PANTHER" id="PTHR10644">
    <property type="entry name" value="DNA REPAIR/RNA PROCESSING CPSF FAMILY"/>
    <property type="match status" value="1"/>
</dbReference>
<dbReference type="InterPro" id="IPR018846">
    <property type="entry name" value="Beta-prop_RSE1/DDB1/CPSF1_1st"/>
</dbReference>
<proteinExistence type="inferred from homology"/>
<feature type="domain" description="RSE1/DDB1/CPSF1 C-terminal" evidence="7">
    <location>
        <begin position="882"/>
        <end position="1200"/>
    </location>
</feature>
<keyword evidence="5" id="KW-0539">Nucleus</keyword>
<dbReference type="RefSeq" id="XP_031854314.1">
    <property type="nucleotide sequence ID" value="XM_031998423.1"/>
</dbReference>
<dbReference type="GO" id="GO:0003676">
    <property type="term" value="F:nucleic acid binding"/>
    <property type="evidence" value="ECO:0007669"/>
    <property type="project" value="InterPro"/>
</dbReference>
<keyword evidence="11" id="KW-1185">Reference proteome</keyword>
<dbReference type="FunFam" id="2.130.10.10:FF:000031">
    <property type="entry name" value="Splicing factor 3b subunit 3"/>
    <property type="match status" value="1"/>
</dbReference>
<dbReference type="AlphaFoldDB" id="A0A5E8BQT7"/>
<dbReference type="GO" id="GO:0005681">
    <property type="term" value="C:spliceosomal complex"/>
    <property type="evidence" value="ECO:0007669"/>
    <property type="project" value="UniProtKB-KW"/>
</dbReference>
<dbReference type="InterPro" id="IPR015943">
    <property type="entry name" value="WD40/YVTN_repeat-like_dom_sf"/>
</dbReference>
<dbReference type="GO" id="GO:0006397">
    <property type="term" value="P:mRNA processing"/>
    <property type="evidence" value="ECO:0007669"/>
    <property type="project" value="UniProtKB-KW"/>
</dbReference>
<evidence type="ECO:0000256" key="3">
    <source>
        <dbReference type="ARBA" id="ARBA00022728"/>
    </source>
</evidence>
<accession>A0A5E8BQT7</accession>
<feature type="domain" description="RSE1/DDB1/CPSF1 second beta-propeller" evidence="9">
    <location>
        <begin position="468"/>
        <end position="794"/>
    </location>
</feature>
<dbReference type="InterPro" id="IPR050358">
    <property type="entry name" value="RSE1/DDB1/CFT1"/>
</dbReference>
<dbReference type="OrthoDB" id="436637at2759"/>
<evidence type="ECO:0000256" key="6">
    <source>
        <dbReference type="ARBA" id="ARBA00038266"/>
    </source>
</evidence>
<evidence type="ECO:0000256" key="1">
    <source>
        <dbReference type="ARBA" id="ARBA00004123"/>
    </source>
</evidence>
<name>A0A5E8BQT7_9ASCO</name>
<evidence type="ECO:0000256" key="4">
    <source>
        <dbReference type="ARBA" id="ARBA00023187"/>
    </source>
</evidence>
<keyword evidence="4" id="KW-0508">mRNA splicing</keyword>
<organism evidence="10 11">
    <name type="scientific">Magnusiomyces paraingens</name>
    <dbReference type="NCBI Taxonomy" id="2606893"/>
    <lineage>
        <taxon>Eukaryota</taxon>
        <taxon>Fungi</taxon>
        <taxon>Dikarya</taxon>
        <taxon>Ascomycota</taxon>
        <taxon>Saccharomycotina</taxon>
        <taxon>Dipodascomycetes</taxon>
        <taxon>Dipodascales</taxon>
        <taxon>Dipodascaceae</taxon>
        <taxon>Magnusiomyces</taxon>
    </lineage>
</organism>
<dbReference type="Pfam" id="PF23726">
    <property type="entry name" value="Beta-prop_RSE1_2nd"/>
    <property type="match status" value="1"/>
</dbReference>
<evidence type="ECO:0000259" key="8">
    <source>
        <dbReference type="Pfam" id="PF10433"/>
    </source>
</evidence>
<comment type="subcellular location">
    <subcellularLocation>
        <location evidence="1">Nucleus</location>
    </subcellularLocation>
</comment>
<sequence length="1235" mass="136305">MSSKLLTTGASLSSPPLHLYSVTLKKPTAFIKSIVGQFSGKRSQDIIVIRGSYIDLYHINKETEKLELQLSYNLFGIIRSIAPFRIAGSSKDHVIVTSDSGRVAILDYNPDKNVFEQLHLETFGKSGIRRIVPGQYLTVDPKGRAALIASVEKNKLVYVLNRDSAANVTISSPLEAHTPRTIVYDVVSVDVGYENPIFAALEVDYTHAESDPTGVAYDELEKKVTFYELDLGLNHVVRKWTAPVDKHSTILLQVPGPDGENTLPSGVLVGTNGYISYRNMNQPELRVPIPRRHGTDPTIAPPTSIVSGIMHKNHDDFFFIVQTELGDLFKIELEHDGENVIDLTIRYFDTIPLAISLNILKSGFLFASCENGNHKFYRFLTLGYENGEVEVFSSKNFTDGEINQYPVSYFTPKSLTNLEIVHEIKALHPLIGSQVLHLDETQDIPQIYTIGGQGANSHLQSLVHGMDISEIVASELPDTPIGVWTVKVTDIDRFDKYIVFSFRDRTLVLSVGDNVEEVTDSGFSLEVSTLAVEQLGQDSILQVHEGGIRHISSSKNVSEWEPPQGCRVTCATTNNFQIAIALSNNCIVYFELDDEGQLNEYEDHKELPSAPIAMSIGKIPEGKLRSLFLAVGCDDSTIRILSLDLESTLEPLTMAALTAPPNDVLIHSMFDNSYIPKSKNGSVLPLPPSTLYLHIGLSNGVYVMSQIEDITGQLSNTRKRFLGPKKVKLVPIRHNSQNCLLALSSTPWMGYMNGVNYEMTPLVCSSLSYAAGLSIAQNEEAIVGTKDNLIQIFSVNDVGEKLFQQAVPLKFSPRRFTKNSFSSYFYVAEADNHTQIVNSGNPSLNGKTNGHHDNSIKEEFKELYEDLDRVQAGYPHVLKSWASAIQVVSPLTQEVLDTVILDNNEAAFAIANCYFISHEREFLVVATSCDTEILPKKSSGGYIHVYEYKDKGRKLNLLHKTKVATAPSAMIEFQGRLLVGMGNLLSIYELGIKQLLRKVETKLNLNTIITLDTQGSRIVVGDVRDSITFIVYKPVTNSLIAFADDVVARHITSAIMLDYDTVLAGDRFGNIFVLRCPAAASRASDEDDYGGNILNQQGYLGGTGTKLELLAHYFVGDIVTGLSRAALAVGGRQSVIYTGIQGTVGAIVPFATKKDGEFMAQLERQMRIHAPPMAGRNHLVYRGYYAPVKMVVDGDLCEQFGGLPGSLQDTIAKDLERSVKDITRKIDDIRIGSVF</sequence>
<dbReference type="Proteomes" id="UP000398389">
    <property type="component" value="Unassembled WGS sequence"/>
</dbReference>
<dbReference type="Pfam" id="PF03178">
    <property type="entry name" value="CPSF_A"/>
    <property type="match status" value="1"/>
</dbReference>
<feature type="domain" description="RSE1/DDB1/CPSF1 first beta-propeller" evidence="8">
    <location>
        <begin position="33"/>
        <end position="422"/>
    </location>
</feature>
<evidence type="ECO:0000259" key="9">
    <source>
        <dbReference type="Pfam" id="PF23726"/>
    </source>
</evidence>
<dbReference type="SUPFAM" id="SSF50978">
    <property type="entry name" value="WD40 repeat-like"/>
    <property type="match status" value="1"/>
</dbReference>
<dbReference type="EMBL" id="CABVLU010000003">
    <property type="protein sequence ID" value="VVT53703.1"/>
    <property type="molecule type" value="Genomic_DNA"/>
</dbReference>
<dbReference type="GeneID" id="43582523"/>
<dbReference type="GO" id="GO:0008380">
    <property type="term" value="P:RNA splicing"/>
    <property type="evidence" value="ECO:0007669"/>
    <property type="project" value="UniProtKB-KW"/>
</dbReference>
<dbReference type="InterPro" id="IPR036322">
    <property type="entry name" value="WD40_repeat_dom_sf"/>
</dbReference>
<dbReference type="Pfam" id="PF10433">
    <property type="entry name" value="Beta-prop_RSE1_1st"/>
    <property type="match status" value="1"/>
</dbReference>
<comment type="similarity">
    <text evidence="6">Belongs to the RSE1 family.</text>
</comment>
<evidence type="ECO:0000313" key="10">
    <source>
        <dbReference type="EMBL" id="VVT53703.1"/>
    </source>
</evidence>
<evidence type="ECO:0000313" key="11">
    <source>
        <dbReference type="Proteomes" id="UP000398389"/>
    </source>
</evidence>
<dbReference type="InterPro" id="IPR004871">
    <property type="entry name" value="RSE1/DDB1/CPSF1_C"/>
</dbReference>
<evidence type="ECO:0008006" key="12">
    <source>
        <dbReference type="Google" id="ProtNLM"/>
    </source>
</evidence>
<dbReference type="FunFam" id="2.130.10.10:FF:001143">
    <property type="entry name" value="Pre-mRNA-splicing factor rse-1, putative"/>
    <property type="match status" value="1"/>
</dbReference>
<evidence type="ECO:0000256" key="5">
    <source>
        <dbReference type="ARBA" id="ARBA00023242"/>
    </source>
</evidence>
<keyword evidence="3" id="KW-0747">Spliceosome</keyword>
<gene>
    <name evidence="10" type="ORF">SAPINGB_P003707</name>
</gene>
<dbReference type="InterPro" id="IPR058543">
    <property type="entry name" value="Beta-prop_RSE1/DDB1/CPSF1_2nd"/>
</dbReference>
<dbReference type="Gene3D" id="2.130.10.10">
    <property type="entry name" value="YVTN repeat-like/Quinoprotein amine dehydrogenase"/>
    <property type="match status" value="3"/>
</dbReference>
<reference evidence="10 11" key="1">
    <citation type="submission" date="2019-09" db="EMBL/GenBank/DDBJ databases">
        <authorList>
            <person name="Brejova B."/>
        </authorList>
    </citation>
    <scope>NUCLEOTIDE SEQUENCE [LARGE SCALE GENOMIC DNA]</scope>
</reference>
<keyword evidence="2" id="KW-0507">mRNA processing</keyword>
<protein>
    <recommendedName>
        <fullName evidence="12">DNA damage-binding protein 1</fullName>
    </recommendedName>
</protein>
<evidence type="ECO:0000256" key="2">
    <source>
        <dbReference type="ARBA" id="ARBA00022664"/>
    </source>
</evidence>
<evidence type="ECO:0000259" key="7">
    <source>
        <dbReference type="Pfam" id="PF03178"/>
    </source>
</evidence>